<dbReference type="GO" id="GO:0006004">
    <property type="term" value="P:fucose metabolic process"/>
    <property type="evidence" value="ECO:0007669"/>
    <property type="project" value="InterPro"/>
</dbReference>
<dbReference type="EMBL" id="IACT01005759">
    <property type="protein sequence ID" value="LAC24903.1"/>
    <property type="molecule type" value="mRNA"/>
</dbReference>
<dbReference type="InterPro" id="IPR016286">
    <property type="entry name" value="FUC_metazoa-typ"/>
</dbReference>
<dbReference type="FunFam" id="3.20.20.80:FF:000293">
    <property type="entry name" value="Alpha-L-fucosidase"/>
    <property type="match status" value="1"/>
</dbReference>
<dbReference type="SUPFAM" id="SSF51445">
    <property type="entry name" value="(Trans)glycosidases"/>
    <property type="match status" value="1"/>
</dbReference>
<evidence type="ECO:0000313" key="9">
    <source>
        <dbReference type="EMBL" id="LAC24903.1"/>
    </source>
</evidence>
<dbReference type="Pfam" id="PF01120">
    <property type="entry name" value="Alpha_L_fucos"/>
    <property type="match status" value="1"/>
</dbReference>
<evidence type="ECO:0000256" key="4">
    <source>
        <dbReference type="ARBA" id="ARBA00022729"/>
    </source>
</evidence>
<dbReference type="PIRSF" id="PIRSF001092">
    <property type="entry name" value="Alpha-L-fucosidase"/>
    <property type="match status" value="1"/>
</dbReference>
<dbReference type="InterPro" id="IPR031919">
    <property type="entry name" value="Fucosidase_C"/>
</dbReference>
<dbReference type="GO" id="GO:0016139">
    <property type="term" value="P:glycoside catabolic process"/>
    <property type="evidence" value="ECO:0007669"/>
    <property type="project" value="TreeGrafter"/>
</dbReference>
<evidence type="ECO:0000259" key="7">
    <source>
        <dbReference type="Pfam" id="PF01120"/>
    </source>
</evidence>
<keyword evidence="4" id="KW-0732">Signal</keyword>
<dbReference type="Pfam" id="PF16757">
    <property type="entry name" value="Fucosidase_C"/>
    <property type="match status" value="1"/>
</dbReference>
<dbReference type="Gene3D" id="3.20.20.80">
    <property type="entry name" value="Glycosidases"/>
    <property type="match status" value="1"/>
</dbReference>
<sequence length="325" mass="36931">MDLGPNRDLVGELADAIRKKTPHIHFGLYHSMFEWFNPFYIADKANNYQTNDFVERKTFPELLDIVNTYKPDVIYSDGEWEAPDWYWNSTLFLAWLFNDSPVKDTIVVNDRWGADTRGKHGSYYTHDDKFNPGVVQDHKWEGGLTLDKYSWGYRRNAVFADFLTPHEVITRLVTVVSCGGNFLVNIGPTHDGMLPPLMEERLRQMGKWLALNGEAIYSSTPWTVQNDTLTPGVWFTNVGDTVYGMVLLWPESGSVTLASVESTADTVVTMLGDSTGQPLETQQGEKGLEVTFPSQAAVISQWVWVLKMTGVNPAQRRHLKTRIPY</sequence>
<keyword evidence="5" id="KW-0378">Hydrolase</keyword>
<protein>
    <recommendedName>
        <fullName evidence="3">alpha-L-fucosidase</fullName>
        <ecNumber evidence="3">3.2.1.51</ecNumber>
    </recommendedName>
</protein>
<dbReference type="PRINTS" id="PR00741">
    <property type="entry name" value="GLHYDRLASE29"/>
</dbReference>
<evidence type="ECO:0000256" key="1">
    <source>
        <dbReference type="ARBA" id="ARBA00004071"/>
    </source>
</evidence>
<dbReference type="GO" id="GO:0005764">
    <property type="term" value="C:lysosome"/>
    <property type="evidence" value="ECO:0007669"/>
    <property type="project" value="TreeGrafter"/>
</dbReference>
<evidence type="ECO:0000256" key="3">
    <source>
        <dbReference type="ARBA" id="ARBA00012662"/>
    </source>
</evidence>
<dbReference type="AlphaFoldDB" id="A0A6A7G4B0"/>
<feature type="domain" description="Alpha-L-fucosidase C-terminal" evidence="8">
    <location>
        <begin position="225"/>
        <end position="309"/>
    </location>
</feature>
<evidence type="ECO:0000259" key="8">
    <source>
        <dbReference type="Pfam" id="PF16757"/>
    </source>
</evidence>
<dbReference type="InterPro" id="IPR017853">
    <property type="entry name" value="GH"/>
</dbReference>
<evidence type="ECO:0000256" key="2">
    <source>
        <dbReference type="ARBA" id="ARBA00007951"/>
    </source>
</evidence>
<dbReference type="PANTHER" id="PTHR10030">
    <property type="entry name" value="ALPHA-L-FUCOSIDASE"/>
    <property type="match status" value="1"/>
</dbReference>
<comment type="function">
    <text evidence="1">Alpha-L-fucosidase is responsible for hydrolyzing the alpha-1,6-linked fucose joined to the reducing-end N-acetylglucosamine of the carbohydrate moieties of glycoproteins.</text>
</comment>
<dbReference type="InterPro" id="IPR013780">
    <property type="entry name" value="Glyco_hydro_b"/>
</dbReference>
<dbReference type="SMART" id="SM00812">
    <property type="entry name" value="Alpha_L_fucos"/>
    <property type="match status" value="1"/>
</dbReference>
<keyword evidence="6" id="KW-0326">Glycosidase</keyword>
<dbReference type="GO" id="GO:0004560">
    <property type="term" value="F:alpha-L-fucosidase activity"/>
    <property type="evidence" value="ECO:0007669"/>
    <property type="project" value="UniProtKB-EC"/>
</dbReference>
<accession>A0A6A7G4B0</accession>
<dbReference type="PANTHER" id="PTHR10030:SF37">
    <property type="entry name" value="ALPHA-L-FUCOSIDASE-RELATED"/>
    <property type="match status" value="1"/>
</dbReference>
<comment type="similarity">
    <text evidence="2">Belongs to the glycosyl hydrolase 29 family.</text>
</comment>
<evidence type="ECO:0000256" key="5">
    <source>
        <dbReference type="ARBA" id="ARBA00022801"/>
    </source>
</evidence>
<dbReference type="Gene3D" id="2.60.40.1180">
    <property type="entry name" value="Golgi alpha-mannosidase II"/>
    <property type="match status" value="1"/>
</dbReference>
<dbReference type="InterPro" id="IPR057739">
    <property type="entry name" value="Glyco_hydro_29_N"/>
</dbReference>
<organism evidence="9">
    <name type="scientific">Hirondellea gigas</name>
    <dbReference type="NCBI Taxonomy" id="1518452"/>
    <lineage>
        <taxon>Eukaryota</taxon>
        <taxon>Metazoa</taxon>
        <taxon>Ecdysozoa</taxon>
        <taxon>Arthropoda</taxon>
        <taxon>Crustacea</taxon>
        <taxon>Multicrustacea</taxon>
        <taxon>Malacostraca</taxon>
        <taxon>Eumalacostraca</taxon>
        <taxon>Peracarida</taxon>
        <taxon>Amphipoda</taxon>
        <taxon>Amphilochidea</taxon>
        <taxon>Lysianassida</taxon>
        <taxon>Lysianassidira</taxon>
        <taxon>Lysianassoidea</taxon>
        <taxon>Lysianassidae</taxon>
        <taxon>Hirondellea</taxon>
    </lineage>
</organism>
<name>A0A6A7G4B0_9CRUS</name>
<proteinExistence type="evidence at transcript level"/>
<dbReference type="EC" id="3.2.1.51" evidence="3"/>
<feature type="domain" description="Glycoside hydrolase family 29 N-terminal" evidence="7">
    <location>
        <begin position="1"/>
        <end position="214"/>
    </location>
</feature>
<evidence type="ECO:0000256" key="6">
    <source>
        <dbReference type="ARBA" id="ARBA00023295"/>
    </source>
</evidence>
<reference evidence="9" key="1">
    <citation type="submission" date="2017-11" db="EMBL/GenBank/DDBJ databases">
        <title>The sensing device of the deep-sea amphipod.</title>
        <authorList>
            <person name="Kobayashi H."/>
            <person name="Nagahama T."/>
            <person name="Arai W."/>
            <person name="Sasagawa Y."/>
            <person name="Umeda M."/>
            <person name="Hayashi T."/>
            <person name="Nikaido I."/>
            <person name="Watanabe H."/>
            <person name="Oguri K."/>
            <person name="Kitazato H."/>
            <person name="Fujioka K."/>
            <person name="Kido Y."/>
            <person name="Takami H."/>
        </authorList>
    </citation>
    <scope>NUCLEOTIDE SEQUENCE</scope>
    <source>
        <tissue evidence="9">Whole body</tissue>
    </source>
</reference>
<dbReference type="InterPro" id="IPR000933">
    <property type="entry name" value="Glyco_hydro_29"/>
</dbReference>